<comment type="caution">
    <text evidence="2">The sequence shown here is derived from an EMBL/GenBank/DDBJ whole genome shotgun (WGS) entry which is preliminary data.</text>
</comment>
<protein>
    <submittedName>
        <fullName evidence="2">Phenazine biosynthesis protein PhzF</fullName>
    </submittedName>
</protein>
<dbReference type="AlphaFoldDB" id="A0A917BDZ2"/>
<keyword evidence="3" id="KW-1185">Reference proteome</keyword>
<evidence type="ECO:0000313" key="2">
    <source>
        <dbReference type="EMBL" id="GGF35953.1"/>
    </source>
</evidence>
<dbReference type="PANTHER" id="PTHR13774:SF32">
    <property type="entry name" value="ANTISENSE-ENHANCING SEQUENCE 1"/>
    <property type="match status" value="1"/>
</dbReference>
<gene>
    <name evidence="2" type="ORF">GCM10011399_31180</name>
</gene>
<evidence type="ECO:0000256" key="1">
    <source>
        <dbReference type="PIRSR" id="PIRSR016184-1"/>
    </source>
</evidence>
<dbReference type="Pfam" id="PF02567">
    <property type="entry name" value="PhzC-PhzF"/>
    <property type="match status" value="1"/>
</dbReference>
<accession>A0A917BDZ2</accession>
<evidence type="ECO:0000313" key="3">
    <source>
        <dbReference type="Proteomes" id="UP000598775"/>
    </source>
</evidence>
<dbReference type="PIRSF" id="PIRSF016184">
    <property type="entry name" value="PhzC_PhzF"/>
    <property type="match status" value="1"/>
</dbReference>
<dbReference type="SUPFAM" id="SSF54506">
    <property type="entry name" value="Diaminopimelate epimerase-like"/>
    <property type="match status" value="1"/>
</dbReference>
<dbReference type="NCBIfam" id="TIGR00654">
    <property type="entry name" value="PhzF_family"/>
    <property type="match status" value="1"/>
</dbReference>
<name>A0A917BDZ2_9MICO</name>
<dbReference type="GO" id="GO:0016853">
    <property type="term" value="F:isomerase activity"/>
    <property type="evidence" value="ECO:0007669"/>
    <property type="project" value="TreeGrafter"/>
</dbReference>
<dbReference type="PANTHER" id="PTHR13774">
    <property type="entry name" value="PHENAZINE BIOSYNTHESIS PROTEIN"/>
    <property type="match status" value="1"/>
</dbReference>
<dbReference type="GO" id="GO:0005737">
    <property type="term" value="C:cytoplasm"/>
    <property type="evidence" value="ECO:0007669"/>
    <property type="project" value="TreeGrafter"/>
</dbReference>
<dbReference type="EMBL" id="BMGP01000006">
    <property type="protein sequence ID" value="GGF35953.1"/>
    <property type="molecule type" value="Genomic_DNA"/>
</dbReference>
<organism evidence="2 3">
    <name type="scientific">Subtercola lobariae</name>
    <dbReference type="NCBI Taxonomy" id="1588641"/>
    <lineage>
        <taxon>Bacteria</taxon>
        <taxon>Bacillati</taxon>
        <taxon>Actinomycetota</taxon>
        <taxon>Actinomycetes</taxon>
        <taxon>Micrococcales</taxon>
        <taxon>Microbacteriaceae</taxon>
        <taxon>Subtercola</taxon>
    </lineage>
</organism>
<dbReference type="RefSeq" id="WP_188679906.1">
    <property type="nucleotide sequence ID" value="NZ_BMGP01000006.1"/>
</dbReference>
<dbReference type="Proteomes" id="UP000598775">
    <property type="component" value="Unassembled WGS sequence"/>
</dbReference>
<dbReference type="InterPro" id="IPR003719">
    <property type="entry name" value="Phenazine_PhzF-like"/>
</dbReference>
<sequence length="286" mass="29575">MTTRTRPFAQVDVFSAVPYRGNPLAVVLDATDLDDEALARFAAWTNLSETTFLLPPTEAGEAAGADYRVRIFTPSGELPFAGHPTLGSAHAWLEAGGVARAEGTIVQECEIGMVPIRRDGTRLAFGAPALRRSGPIGPADLAVMAEILRLEAADIVDSNWIDNGPGWAGILLPSAEAVLALEPDFTALGGRSIGVVGPYGDAAAGHPQFEVRGFAGSAGIAEDPVTGSLNAGLGQWMIGAGHAPTAYLAAQGARLGRDGRVHVEQLGSQVWVGGDSITCISGTVLL</sequence>
<feature type="active site" evidence="1">
    <location>
        <position position="49"/>
    </location>
</feature>
<reference evidence="2 3" key="1">
    <citation type="journal article" date="2014" name="Int. J. Syst. Evol. Microbiol.">
        <title>Complete genome sequence of Corynebacterium casei LMG S-19264T (=DSM 44701T), isolated from a smear-ripened cheese.</title>
        <authorList>
            <consortium name="US DOE Joint Genome Institute (JGI-PGF)"/>
            <person name="Walter F."/>
            <person name="Albersmeier A."/>
            <person name="Kalinowski J."/>
            <person name="Ruckert C."/>
        </authorList>
    </citation>
    <scope>NUCLEOTIDE SEQUENCE [LARGE SCALE GENOMIC DNA]</scope>
    <source>
        <strain evidence="2 3">CGMCC 1.12976</strain>
    </source>
</reference>
<proteinExistence type="predicted"/>
<dbReference type="Gene3D" id="3.10.310.10">
    <property type="entry name" value="Diaminopimelate Epimerase, Chain A, domain 1"/>
    <property type="match status" value="2"/>
</dbReference>